<dbReference type="OrthoDB" id="9803781at2"/>
<dbReference type="EMBL" id="SMSE01000001">
    <property type="protein sequence ID" value="TDG16033.1"/>
    <property type="molecule type" value="Genomic_DNA"/>
</dbReference>
<evidence type="ECO:0000259" key="1">
    <source>
        <dbReference type="Pfam" id="PF17131"/>
    </source>
</evidence>
<feature type="domain" description="Uncharacterized protein TP-0789" evidence="1">
    <location>
        <begin position="53"/>
        <end position="233"/>
    </location>
</feature>
<keyword evidence="2" id="KW-0449">Lipoprotein</keyword>
<evidence type="ECO:0000313" key="2">
    <source>
        <dbReference type="EMBL" id="TDG16033.1"/>
    </source>
</evidence>
<keyword evidence="3" id="KW-1185">Reference proteome</keyword>
<dbReference type="Pfam" id="PF17131">
    <property type="entry name" value="LolA_like"/>
    <property type="match status" value="1"/>
</dbReference>
<dbReference type="Gene3D" id="2.50.20.10">
    <property type="entry name" value="Lipoprotein localisation LolA/LolB/LppX"/>
    <property type="match status" value="1"/>
</dbReference>
<protein>
    <submittedName>
        <fullName evidence="2">Outer membrane lipoprotein-sorting protein</fullName>
    </submittedName>
</protein>
<dbReference type="PANTHER" id="PTHR37507:SF2">
    <property type="entry name" value="SPORULATION PROTEIN YDCC"/>
    <property type="match status" value="1"/>
</dbReference>
<sequence length="237" mass="27412">MPALALAQEITPEDIIRNAMDHWRGTTSQGEMTMIIHRPDWERSMSMQVWTQGDKHSLVRVTAPVRDAGNGTLLLDNNMWTYSPKINRVIKVPSSMMNQSWMGSDLSNKDISKSTDIIDQYDHTLLDSREVDGHQAWVIQSIPLEEAAVVWGKEVWTIRDDYVMLEQQFWDQDGVLVKTFTTLEITVMDGRTVASRMRMQEVDKPDEWTEMRVESTRFNVELPANLFTLSNLRNPRQ</sequence>
<reference evidence="2 3" key="1">
    <citation type="submission" date="2019-03" db="EMBL/GenBank/DDBJ databases">
        <title>Seongchinamella monodicae gen. nov., sp. nov., a novel member of the Gammaproteobacteria isolated from a tidal mudflat of beach.</title>
        <authorList>
            <person name="Yang H.G."/>
            <person name="Kang J.W."/>
            <person name="Lee S.D."/>
        </authorList>
    </citation>
    <scope>NUCLEOTIDE SEQUENCE [LARGE SCALE GENOMIC DNA]</scope>
    <source>
        <strain evidence="2 3">GH4-78</strain>
    </source>
</reference>
<dbReference type="PANTHER" id="PTHR37507">
    <property type="entry name" value="SPORULATION PROTEIN YDCC"/>
    <property type="match status" value="1"/>
</dbReference>
<dbReference type="CDD" id="cd16329">
    <property type="entry name" value="LolA_like"/>
    <property type="match status" value="1"/>
</dbReference>
<comment type="caution">
    <text evidence="2">The sequence shown here is derived from an EMBL/GenBank/DDBJ whole genome shotgun (WGS) entry which is preliminary data.</text>
</comment>
<evidence type="ECO:0000313" key="3">
    <source>
        <dbReference type="Proteomes" id="UP000295554"/>
    </source>
</evidence>
<dbReference type="InterPro" id="IPR052944">
    <property type="entry name" value="Sporulation_related"/>
</dbReference>
<accession>A0A4R5LX17</accession>
<name>A0A4R5LX17_9GAMM</name>
<dbReference type="InterPro" id="IPR033399">
    <property type="entry name" value="TP_0789-like"/>
</dbReference>
<proteinExistence type="predicted"/>
<dbReference type="AlphaFoldDB" id="A0A4R5LX17"/>
<dbReference type="Proteomes" id="UP000295554">
    <property type="component" value="Unassembled WGS sequence"/>
</dbReference>
<organism evidence="2 3">
    <name type="scientific">Seongchinamella unica</name>
    <dbReference type="NCBI Taxonomy" id="2547392"/>
    <lineage>
        <taxon>Bacteria</taxon>
        <taxon>Pseudomonadati</taxon>
        <taxon>Pseudomonadota</taxon>
        <taxon>Gammaproteobacteria</taxon>
        <taxon>Cellvibrionales</taxon>
        <taxon>Halieaceae</taxon>
        <taxon>Seongchinamella</taxon>
    </lineage>
</organism>
<gene>
    <name evidence="2" type="ORF">E2F43_03530</name>
</gene>